<dbReference type="PANTHER" id="PTHR11375">
    <property type="entry name" value="ACIDIC LEUCINE-RICH NUCLEAR PHOSPHOPROTEIN 32"/>
    <property type="match status" value="1"/>
</dbReference>
<keyword evidence="2" id="KW-0677">Repeat</keyword>
<dbReference type="InterPro" id="IPR045081">
    <property type="entry name" value="AN32"/>
</dbReference>
<comment type="similarity">
    <text evidence="3">Belongs to the ANP32 family.</text>
</comment>
<dbReference type="Pfam" id="PF12799">
    <property type="entry name" value="LRR_4"/>
    <property type="match status" value="1"/>
</dbReference>
<evidence type="ECO:0000313" key="5">
    <source>
        <dbReference type="EMBL" id="CAG8501767.1"/>
    </source>
</evidence>
<evidence type="ECO:0000256" key="3">
    <source>
        <dbReference type="ARBA" id="ARBA00025777"/>
    </source>
</evidence>
<protein>
    <submittedName>
        <fullName evidence="5">13532_t:CDS:1</fullName>
    </submittedName>
</protein>
<organism evidence="5 6">
    <name type="scientific">Ambispora leptoticha</name>
    <dbReference type="NCBI Taxonomy" id="144679"/>
    <lineage>
        <taxon>Eukaryota</taxon>
        <taxon>Fungi</taxon>
        <taxon>Fungi incertae sedis</taxon>
        <taxon>Mucoromycota</taxon>
        <taxon>Glomeromycotina</taxon>
        <taxon>Glomeromycetes</taxon>
        <taxon>Archaeosporales</taxon>
        <taxon>Ambisporaceae</taxon>
        <taxon>Ambispora</taxon>
    </lineage>
</organism>
<feature type="compositionally biased region" description="Polar residues" evidence="4">
    <location>
        <begin position="157"/>
        <end position="167"/>
    </location>
</feature>
<keyword evidence="1" id="KW-0433">Leucine-rich repeat</keyword>
<reference evidence="5" key="1">
    <citation type="submission" date="2021-06" db="EMBL/GenBank/DDBJ databases">
        <authorList>
            <person name="Kallberg Y."/>
            <person name="Tangrot J."/>
            <person name="Rosling A."/>
        </authorList>
    </citation>
    <scope>NUCLEOTIDE SEQUENCE</scope>
    <source>
        <strain evidence="5">FL130A</strain>
    </source>
</reference>
<dbReference type="GO" id="GO:0005634">
    <property type="term" value="C:nucleus"/>
    <property type="evidence" value="ECO:0007669"/>
    <property type="project" value="TreeGrafter"/>
</dbReference>
<dbReference type="Gene3D" id="3.80.10.10">
    <property type="entry name" value="Ribonuclease Inhibitor"/>
    <property type="match status" value="1"/>
</dbReference>
<feature type="compositionally biased region" description="Polar residues" evidence="4">
    <location>
        <begin position="214"/>
        <end position="223"/>
    </location>
</feature>
<dbReference type="GO" id="GO:0042393">
    <property type="term" value="F:histone binding"/>
    <property type="evidence" value="ECO:0007669"/>
    <property type="project" value="TreeGrafter"/>
</dbReference>
<dbReference type="InterPro" id="IPR032675">
    <property type="entry name" value="LRR_dom_sf"/>
</dbReference>
<dbReference type="PROSITE" id="PS51450">
    <property type="entry name" value="LRR"/>
    <property type="match status" value="1"/>
</dbReference>
<dbReference type="AlphaFoldDB" id="A0A9N9F0J2"/>
<dbReference type="OrthoDB" id="433501at2759"/>
<evidence type="ECO:0000313" key="6">
    <source>
        <dbReference type="Proteomes" id="UP000789508"/>
    </source>
</evidence>
<feature type="region of interest" description="Disordered" evidence="4">
    <location>
        <begin position="137"/>
        <end position="223"/>
    </location>
</feature>
<name>A0A9N9F0J2_9GLOM</name>
<evidence type="ECO:0000256" key="1">
    <source>
        <dbReference type="ARBA" id="ARBA00022614"/>
    </source>
</evidence>
<feature type="compositionally biased region" description="Basic and acidic residues" evidence="4">
    <location>
        <begin position="191"/>
        <end position="201"/>
    </location>
</feature>
<comment type="caution">
    <text evidence="5">The sequence shown here is derived from an EMBL/GenBank/DDBJ whole genome shotgun (WGS) entry which is preliminary data.</text>
</comment>
<dbReference type="SUPFAM" id="SSF52058">
    <property type="entry name" value="L domain-like"/>
    <property type="match status" value="1"/>
</dbReference>
<evidence type="ECO:0000256" key="4">
    <source>
        <dbReference type="SAM" id="MobiDB-lite"/>
    </source>
</evidence>
<evidence type="ECO:0000256" key="2">
    <source>
        <dbReference type="ARBA" id="ARBA00022737"/>
    </source>
</evidence>
<accession>A0A9N9F0J2</accession>
<dbReference type="Proteomes" id="UP000789508">
    <property type="component" value="Unassembled WGS sequence"/>
</dbReference>
<dbReference type="EMBL" id="CAJVPS010000661">
    <property type="protein sequence ID" value="CAG8501767.1"/>
    <property type="molecule type" value="Genomic_DNA"/>
</dbReference>
<gene>
    <name evidence="5" type="ORF">ALEPTO_LOCUS3520</name>
</gene>
<proteinExistence type="inferred from homology"/>
<dbReference type="PANTHER" id="PTHR11375:SF0">
    <property type="entry name" value="ACIDIC LEUCINE-RICH NUCLEAR PHOSPHOPROTEIN 32 FAMILY MEMBER A"/>
    <property type="match status" value="1"/>
</dbReference>
<keyword evidence="6" id="KW-1185">Reference proteome</keyword>
<dbReference type="SMART" id="SM00365">
    <property type="entry name" value="LRR_SD22"/>
    <property type="match status" value="3"/>
</dbReference>
<dbReference type="InterPro" id="IPR025875">
    <property type="entry name" value="Leu-rich_rpt_4"/>
</dbReference>
<dbReference type="InterPro" id="IPR001611">
    <property type="entry name" value="Leu-rich_rpt"/>
</dbReference>
<sequence>MVDLALQKKLRFEDPTKVEELFLDNHKISKISDISHLPPGQTDFTPLSEVKNLVSLSLCNVNLHKLENFPILPKLKKLSLGDNKIAGGLEALTMAKLESLNHLDLSNNKINDIKELEALQGYRDEIFKILPQLYSLDGQDRDSEEESNDEQTKSNKSKNPQISAETIDSNEEQASESDEVEELEVTDSEPSNEKASLDKGKGVALPQEIKSGLINGTGTSRGR</sequence>
<feature type="compositionally biased region" description="Acidic residues" evidence="4">
    <location>
        <begin position="168"/>
        <end position="187"/>
    </location>
</feature>